<evidence type="ECO:0000256" key="6">
    <source>
        <dbReference type="ARBA" id="ARBA00023136"/>
    </source>
</evidence>
<dbReference type="Proteomes" id="UP001317629">
    <property type="component" value="Chromosome"/>
</dbReference>
<feature type="transmembrane region" description="Helical" evidence="8">
    <location>
        <begin position="323"/>
        <end position="341"/>
    </location>
</feature>
<evidence type="ECO:0008006" key="11">
    <source>
        <dbReference type="Google" id="ProtNLM"/>
    </source>
</evidence>
<keyword evidence="4 8" id="KW-0812">Transmembrane</keyword>
<dbReference type="EMBL" id="AP027142">
    <property type="protein sequence ID" value="BDV34264.1"/>
    <property type="molecule type" value="Genomic_DNA"/>
</dbReference>
<gene>
    <name evidence="9" type="ORF">SS37A_17930</name>
</gene>
<keyword evidence="5 8" id="KW-1133">Transmembrane helix</keyword>
<reference evidence="9 10" key="1">
    <citation type="journal article" date="2023" name="Int. J. Syst. Evol. Microbiol.">
        <title>Methylocystis iwaonis sp. nov., a type II methane-oxidizing bacterium from surface soil of a rice paddy field in Japan, and emended description of the genus Methylocystis (ex Whittenbury et al. 1970) Bowman et al. 1993.</title>
        <authorList>
            <person name="Kaise H."/>
            <person name="Sawadogo J.B."/>
            <person name="Alam M.S."/>
            <person name="Ueno C."/>
            <person name="Dianou D."/>
            <person name="Shinjo R."/>
            <person name="Asakawa S."/>
        </authorList>
    </citation>
    <scope>NUCLEOTIDE SEQUENCE [LARGE SCALE GENOMIC DNA]</scope>
    <source>
        <strain evidence="9 10">SS37A-Re</strain>
    </source>
</reference>
<name>A0ABN6VFX4_9HYPH</name>
<evidence type="ECO:0000313" key="10">
    <source>
        <dbReference type="Proteomes" id="UP001317629"/>
    </source>
</evidence>
<evidence type="ECO:0000256" key="8">
    <source>
        <dbReference type="SAM" id="Phobius"/>
    </source>
</evidence>
<feature type="transmembrane region" description="Helical" evidence="8">
    <location>
        <begin position="60"/>
        <end position="79"/>
    </location>
</feature>
<comment type="subcellular location">
    <subcellularLocation>
        <location evidence="1">Cell membrane</location>
        <topology evidence="1">Multi-pass membrane protein</topology>
    </subcellularLocation>
</comment>
<keyword evidence="2" id="KW-1003">Cell membrane</keyword>
<comment type="similarity">
    <text evidence="7">Belongs to the glycosyltransferase 87 family.</text>
</comment>
<feature type="transmembrane region" description="Helical" evidence="8">
    <location>
        <begin position="189"/>
        <end position="214"/>
    </location>
</feature>
<evidence type="ECO:0000256" key="3">
    <source>
        <dbReference type="ARBA" id="ARBA00022679"/>
    </source>
</evidence>
<feature type="transmembrane region" description="Helical" evidence="8">
    <location>
        <begin position="158"/>
        <end position="177"/>
    </location>
</feature>
<evidence type="ECO:0000313" key="9">
    <source>
        <dbReference type="EMBL" id="BDV34264.1"/>
    </source>
</evidence>
<evidence type="ECO:0000256" key="4">
    <source>
        <dbReference type="ARBA" id="ARBA00022692"/>
    </source>
</evidence>
<evidence type="ECO:0000256" key="5">
    <source>
        <dbReference type="ARBA" id="ARBA00022989"/>
    </source>
</evidence>
<evidence type="ECO:0000256" key="2">
    <source>
        <dbReference type="ARBA" id="ARBA00022475"/>
    </source>
</evidence>
<evidence type="ECO:0000256" key="7">
    <source>
        <dbReference type="ARBA" id="ARBA00024033"/>
    </source>
</evidence>
<evidence type="ECO:0000256" key="1">
    <source>
        <dbReference type="ARBA" id="ARBA00004651"/>
    </source>
</evidence>
<sequence length="449" mass="47862">MHRTIISGAAAGNENPRSSLTLGDSVALTRAHYGLALSGEWRMLGTIRSGDWLTAERLRVYPLIFLAIFLLAIVGAIATSHDRIGPNNLPLGSDFSQVWVAGQEVLAGHPEAPFDITRHAEAQRKEFGPETGIFGWHYPPYFLALAAFFATLPYLPALALWQAGTLALYLIPIVAILGKSGVARRNALIAALAFPAVIVNLGHGQNGFLTAALLGGGFLLLDRRPLVAGALFALLAYKPQFALALPLALLIDRHWRALASAAATLAVMSAMSLTAFGATSWRAFFESLGFTRRVVEDGGPGFEKIQSVFAAVRLLGGDISTAYFWQGSASFCALACLIWVLRSNADARVKGAATIEATLLTTPYLLDYDLMALAPAMALLVSRGIDEGFRPYEKTALALAYVAPLVARPAAMALGIPFGVAALVLLFAVTARTAPEMEAQKLEPNPKHG</sequence>
<feature type="transmembrane region" description="Helical" evidence="8">
    <location>
        <begin position="257"/>
        <end position="278"/>
    </location>
</feature>
<feature type="transmembrane region" description="Helical" evidence="8">
    <location>
        <begin position="405"/>
        <end position="431"/>
    </location>
</feature>
<dbReference type="Pfam" id="PF09594">
    <property type="entry name" value="GT87"/>
    <property type="match status" value="1"/>
</dbReference>
<dbReference type="InterPro" id="IPR018584">
    <property type="entry name" value="GT87"/>
</dbReference>
<protein>
    <recommendedName>
        <fullName evidence="11">DUF2029 domain-containing protein</fullName>
    </recommendedName>
</protein>
<keyword evidence="3" id="KW-0808">Transferase</keyword>
<accession>A0ABN6VFX4</accession>
<organism evidence="9 10">
    <name type="scientific">Methylocystis iwaonis</name>
    <dbReference type="NCBI Taxonomy" id="2885079"/>
    <lineage>
        <taxon>Bacteria</taxon>
        <taxon>Pseudomonadati</taxon>
        <taxon>Pseudomonadota</taxon>
        <taxon>Alphaproteobacteria</taxon>
        <taxon>Hyphomicrobiales</taxon>
        <taxon>Methylocystaceae</taxon>
        <taxon>Methylocystis</taxon>
    </lineage>
</organism>
<feature type="transmembrane region" description="Helical" evidence="8">
    <location>
        <begin position="226"/>
        <end position="250"/>
    </location>
</feature>
<keyword evidence="10" id="KW-1185">Reference proteome</keyword>
<proteinExistence type="inferred from homology"/>
<keyword evidence="6 8" id="KW-0472">Membrane</keyword>